<protein>
    <submittedName>
        <fullName evidence="1">Uncharacterized protein</fullName>
    </submittedName>
</protein>
<organism evidence="1 2">
    <name type="scientific">Symbiodinium necroappetens</name>
    <dbReference type="NCBI Taxonomy" id="1628268"/>
    <lineage>
        <taxon>Eukaryota</taxon>
        <taxon>Sar</taxon>
        <taxon>Alveolata</taxon>
        <taxon>Dinophyceae</taxon>
        <taxon>Suessiales</taxon>
        <taxon>Symbiodiniaceae</taxon>
        <taxon>Symbiodinium</taxon>
    </lineage>
</organism>
<dbReference type="Proteomes" id="UP000601435">
    <property type="component" value="Unassembled WGS sequence"/>
</dbReference>
<sequence>MRSFCQCCPTTAPRKGSVQPCIIQKQDGSVAVEWASIVLDDEELEDFVDRRMSVMLARLPSSPAGAVECAVDLADNRLSQAEPLAKMLQSLREAALHVTTLRLHKNRYDDSAAATLAEHIRAAADQGRPLMQLHLSNNSLSEAGLRLLIEAAHRSKGYPRSTDCAKLKSLGADSGRRVLWLRAENQDPPIARPRDFLDACSSSGMPVCVLADGSGQKPPVDAV</sequence>
<evidence type="ECO:0000313" key="1">
    <source>
        <dbReference type="EMBL" id="CAE7657721.1"/>
    </source>
</evidence>
<gene>
    <name evidence="1" type="ORF">SNEC2469_LOCUS18630</name>
</gene>
<proteinExistence type="predicted"/>
<dbReference type="InterPro" id="IPR032675">
    <property type="entry name" value="LRR_dom_sf"/>
</dbReference>
<keyword evidence="2" id="KW-1185">Reference proteome</keyword>
<reference evidence="1" key="1">
    <citation type="submission" date="2021-02" db="EMBL/GenBank/DDBJ databases">
        <authorList>
            <person name="Dougan E. K."/>
            <person name="Rhodes N."/>
            <person name="Thang M."/>
            <person name="Chan C."/>
        </authorList>
    </citation>
    <scope>NUCLEOTIDE SEQUENCE</scope>
</reference>
<evidence type="ECO:0000313" key="2">
    <source>
        <dbReference type="Proteomes" id="UP000601435"/>
    </source>
</evidence>
<feature type="non-terminal residue" evidence="1">
    <location>
        <position position="1"/>
    </location>
</feature>
<dbReference type="Gene3D" id="3.80.10.10">
    <property type="entry name" value="Ribonuclease Inhibitor"/>
    <property type="match status" value="1"/>
</dbReference>
<dbReference type="SUPFAM" id="SSF52047">
    <property type="entry name" value="RNI-like"/>
    <property type="match status" value="1"/>
</dbReference>
<dbReference type="AlphaFoldDB" id="A0A812VUW1"/>
<dbReference type="OrthoDB" id="407287at2759"/>
<comment type="caution">
    <text evidence="1">The sequence shown here is derived from an EMBL/GenBank/DDBJ whole genome shotgun (WGS) entry which is preliminary data.</text>
</comment>
<dbReference type="EMBL" id="CAJNJA010031477">
    <property type="protein sequence ID" value="CAE7657721.1"/>
    <property type="molecule type" value="Genomic_DNA"/>
</dbReference>
<name>A0A812VUW1_9DINO</name>
<accession>A0A812VUW1</accession>